<keyword evidence="3" id="KW-1185">Reference proteome</keyword>
<protein>
    <recommendedName>
        <fullName evidence="4">DUF4219 domain-containing protein</fullName>
    </recommendedName>
</protein>
<proteinExistence type="predicted"/>
<sequence length="388" mass="42383">MVPHGSPHRYQPNSYHDTISRGGNQPNRPQEPPQASANIAASPGVPAHDLLTATIGKFAIQPQAQGDRGSIPSAVSGYDTIRSRQHVPAAGDRGLMLPISQPALPGSNFVPQTPFLSPRSLPLSLLLTPPPPPPPPRPPPGFEHRVPRPPQPFAPPAPQPPPLMGPPILQPQSRPEYVVSPGKLRFAPPKLPYTTGTGVEAADTLFRISSLHVYLVQLREEQRMVEGNIRTLCASIGANVSDFGIGGGSVNTSPGGDTNPSSDGVPFRVLLDSDNYDTWKIFIRRKIEQKGWLDLIGGRTRSQSSREGSEDFENFCAPGTTEVGDDDASTRVRRQIDCTMFILEHVRVGYWELFNPYQRDPRVMLQEIEQRWEPVAKGGHGSGEYFMA</sequence>
<feature type="region of interest" description="Disordered" evidence="1">
    <location>
        <begin position="300"/>
        <end position="320"/>
    </location>
</feature>
<evidence type="ECO:0000313" key="3">
    <source>
        <dbReference type="Proteomes" id="UP001370758"/>
    </source>
</evidence>
<accession>A0AAV9WBQ3</accession>
<feature type="region of interest" description="Disordered" evidence="1">
    <location>
        <begin position="120"/>
        <end position="163"/>
    </location>
</feature>
<feature type="compositionally biased region" description="Polar residues" evidence="1">
    <location>
        <begin position="11"/>
        <end position="39"/>
    </location>
</feature>
<dbReference type="EMBL" id="JAVHJL010000004">
    <property type="protein sequence ID" value="KAK6505542.1"/>
    <property type="molecule type" value="Genomic_DNA"/>
</dbReference>
<dbReference type="AlphaFoldDB" id="A0AAV9WBQ3"/>
<comment type="caution">
    <text evidence="2">The sequence shown here is derived from an EMBL/GenBank/DDBJ whole genome shotgun (WGS) entry which is preliminary data.</text>
</comment>
<feature type="region of interest" description="Disordered" evidence="1">
    <location>
        <begin position="1"/>
        <end position="42"/>
    </location>
</feature>
<feature type="compositionally biased region" description="Pro residues" evidence="1">
    <location>
        <begin position="148"/>
        <end position="163"/>
    </location>
</feature>
<reference evidence="2 3" key="1">
    <citation type="submission" date="2023-08" db="EMBL/GenBank/DDBJ databases">
        <authorList>
            <person name="Palmer J.M."/>
        </authorList>
    </citation>
    <scope>NUCLEOTIDE SEQUENCE [LARGE SCALE GENOMIC DNA]</scope>
    <source>
        <strain evidence="2 3">TWF481</strain>
    </source>
</reference>
<feature type="compositionally biased region" description="Pro residues" evidence="1">
    <location>
        <begin position="128"/>
        <end position="141"/>
    </location>
</feature>
<evidence type="ECO:0008006" key="4">
    <source>
        <dbReference type="Google" id="ProtNLM"/>
    </source>
</evidence>
<evidence type="ECO:0000256" key="1">
    <source>
        <dbReference type="SAM" id="MobiDB-lite"/>
    </source>
</evidence>
<evidence type="ECO:0000313" key="2">
    <source>
        <dbReference type="EMBL" id="KAK6505542.1"/>
    </source>
</evidence>
<dbReference type="Proteomes" id="UP001370758">
    <property type="component" value="Unassembled WGS sequence"/>
</dbReference>
<name>A0AAV9WBQ3_9PEZI</name>
<organism evidence="2 3">
    <name type="scientific">Arthrobotrys musiformis</name>
    <dbReference type="NCBI Taxonomy" id="47236"/>
    <lineage>
        <taxon>Eukaryota</taxon>
        <taxon>Fungi</taxon>
        <taxon>Dikarya</taxon>
        <taxon>Ascomycota</taxon>
        <taxon>Pezizomycotina</taxon>
        <taxon>Orbiliomycetes</taxon>
        <taxon>Orbiliales</taxon>
        <taxon>Orbiliaceae</taxon>
        <taxon>Arthrobotrys</taxon>
    </lineage>
</organism>
<gene>
    <name evidence="2" type="ORF">TWF481_007437</name>
</gene>